<evidence type="ECO:0000256" key="1">
    <source>
        <dbReference type="SAM" id="SignalP"/>
    </source>
</evidence>
<dbReference type="AlphaFoldDB" id="A0A646QDG0"/>
<organism evidence="2">
    <name type="scientific">Hemiscolopendra marginata</name>
    <dbReference type="NCBI Taxonomy" id="943146"/>
    <lineage>
        <taxon>Eukaryota</taxon>
        <taxon>Metazoa</taxon>
        <taxon>Ecdysozoa</taxon>
        <taxon>Arthropoda</taxon>
        <taxon>Myriapoda</taxon>
        <taxon>Chilopoda</taxon>
        <taxon>Pleurostigmophora</taxon>
        <taxon>Scolopendromorpha</taxon>
        <taxon>Scolopendridae</taxon>
        <taxon>Hemiscolopendra</taxon>
    </lineage>
</organism>
<name>A0A646QDG0_9MYRI</name>
<proteinExistence type="predicted"/>
<feature type="signal peptide" evidence="1">
    <location>
        <begin position="1"/>
        <end position="23"/>
    </location>
</feature>
<feature type="chain" id="PRO_5024857507" evidence="1">
    <location>
        <begin position="24"/>
        <end position="99"/>
    </location>
</feature>
<accession>A0A646QDG0</accession>
<protein>
    <submittedName>
        <fullName evidence="2">SLPTX10</fullName>
    </submittedName>
</protein>
<sequence length="99" mass="11061">MIKTAVIVLTFLFVMSIIEECKALKVEDLKEPKSFIKAKALAKDSLALKYIYANRKGCMTNCELVPTCHLLSPECCPKQTQICLQLDIVIEANKKLGKS</sequence>
<dbReference type="EMBL" id="GHBY01000114">
    <property type="protein sequence ID" value="MUP40291.1"/>
    <property type="molecule type" value="Transcribed_RNA"/>
</dbReference>
<keyword evidence="1" id="KW-0732">Signal</keyword>
<reference evidence="2" key="1">
    <citation type="submission" date="2018-11" db="EMBL/GenBank/DDBJ databases">
        <title>Venom-gland transcriptomics and venom proteomics of the Florida green centipede (Hemiscolopendra marginata) reveal sex-based variation in a centipede venom.</title>
        <authorList>
            <person name="Nystrom G.S."/>
            <person name="Ward M.J."/>
            <person name="Ellsworth S.A."/>
            <person name="Rokyta D.R."/>
        </authorList>
    </citation>
    <scope>NUCLEOTIDE SEQUENCE</scope>
    <source>
        <tissue evidence="2">Venom gland</tissue>
    </source>
</reference>
<evidence type="ECO:0000313" key="2">
    <source>
        <dbReference type="EMBL" id="MUP40291.1"/>
    </source>
</evidence>